<comment type="caution">
    <text evidence="6">The sequence shown here is derived from an EMBL/GenBank/DDBJ whole genome shotgun (WGS) entry which is preliminary data.</text>
</comment>
<evidence type="ECO:0000256" key="1">
    <source>
        <dbReference type="ARBA" id="ARBA00004141"/>
    </source>
</evidence>
<keyword evidence="7" id="KW-1185">Reference proteome</keyword>
<keyword evidence="3" id="KW-0325">Glycoprotein</keyword>
<dbReference type="InterPro" id="IPR036259">
    <property type="entry name" value="MFS_trans_sf"/>
</dbReference>
<dbReference type="Pfam" id="PF07690">
    <property type="entry name" value="MFS_1"/>
    <property type="match status" value="1"/>
</dbReference>
<feature type="transmembrane region" description="Helical" evidence="5">
    <location>
        <begin position="407"/>
        <end position="427"/>
    </location>
</feature>
<evidence type="ECO:0000313" key="7">
    <source>
        <dbReference type="Proteomes" id="UP001152049"/>
    </source>
</evidence>
<keyword evidence="5" id="KW-1133">Transmembrane helix</keyword>
<accession>A0A9W8VA06</accession>
<feature type="transmembrane region" description="Helical" evidence="5">
    <location>
        <begin position="314"/>
        <end position="332"/>
    </location>
</feature>
<protein>
    <recommendedName>
        <fullName evidence="8">Major facilitator superfamily (MFS) profile domain-containing protein</fullName>
    </recommendedName>
</protein>
<feature type="region of interest" description="Disordered" evidence="4">
    <location>
        <begin position="1"/>
        <end position="32"/>
    </location>
</feature>
<feature type="transmembrane region" description="Helical" evidence="5">
    <location>
        <begin position="168"/>
        <end position="187"/>
    </location>
</feature>
<name>A0A9W8VA06_9HYPO</name>
<dbReference type="Gene3D" id="1.20.1250.20">
    <property type="entry name" value="MFS general substrate transporter like domains"/>
    <property type="match status" value="2"/>
</dbReference>
<feature type="transmembrane region" description="Helical" evidence="5">
    <location>
        <begin position="376"/>
        <end position="395"/>
    </location>
</feature>
<evidence type="ECO:0000256" key="3">
    <source>
        <dbReference type="ARBA" id="ARBA00023180"/>
    </source>
</evidence>
<dbReference type="OrthoDB" id="6509908at2759"/>
<comment type="subcellular location">
    <subcellularLocation>
        <location evidence="1">Membrane</location>
        <topology evidence="1">Multi-pass membrane protein</topology>
    </subcellularLocation>
</comment>
<dbReference type="SUPFAM" id="SSF103473">
    <property type="entry name" value="MFS general substrate transporter"/>
    <property type="match status" value="1"/>
</dbReference>
<sequence>MASQSDTPSPSKEEDKNGGFFRYWRPSTSSQPPPDGGLTAWLQVLGSFLINLNNFGLANSFGVFQTYYETDLLRQHSSSSISWIGTLQVSLILIVGVFSGPLFDQGYFYPILAASTIMLTFALMMLSLATQYYQVMLTWGVLGGICTGLLYIPSVAMIPLYFTSRRGLALGCATAGGSFGGVIYPIVVRRLLDNGGFGWACRTIGFIAFFTLSLATILIKPSTQTVKKPTRQLFDKSIINDRAFSIFTLASFFMWLGFLVPYILTPSFCLLGLDHPVSDDLAYYMLAVLNAAQALGRILPAAMVDQKLLSAESILLFNSAVAGTLALCWIAVHNLGGFSVFLILYGFFSGAVTTLPAFIIPYLCPSLGVIGTRMGIVYGAAGFGALIGTPIALAADSAHGGQHNRAFLGAQVWNGVTILFASCLIVYPLHEARKRRLAIAAKAKAEAEAASTSSTKQAA</sequence>
<comment type="similarity">
    <text evidence="2">Belongs to the major facilitator superfamily. Monocarboxylate porter (TC 2.A.1.13) family.</text>
</comment>
<dbReference type="GO" id="GO:0022857">
    <property type="term" value="F:transmembrane transporter activity"/>
    <property type="evidence" value="ECO:0007669"/>
    <property type="project" value="InterPro"/>
</dbReference>
<dbReference type="InterPro" id="IPR011701">
    <property type="entry name" value="MFS"/>
</dbReference>
<gene>
    <name evidence="6" type="ORF">NW762_013920</name>
</gene>
<dbReference type="GO" id="GO:0016020">
    <property type="term" value="C:membrane"/>
    <property type="evidence" value="ECO:0007669"/>
    <property type="project" value="UniProtKB-SubCell"/>
</dbReference>
<feature type="transmembrane region" description="Helical" evidence="5">
    <location>
        <begin position="338"/>
        <end position="364"/>
    </location>
</feature>
<evidence type="ECO:0008006" key="8">
    <source>
        <dbReference type="Google" id="ProtNLM"/>
    </source>
</evidence>
<keyword evidence="5" id="KW-0812">Transmembrane</keyword>
<reference evidence="6" key="1">
    <citation type="submission" date="2022-09" db="EMBL/GenBank/DDBJ databases">
        <title>Fusarium specimens isolated from Avocado Roots.</title>
        <authorList>
            <person name="Stajich J."/>
            <person name="Roper C."/>
            <person name="Heimlech-Rivalta G."/>
        </authorList>
    </citation>
    <scope>NUCLEOTIDE SEQUENCE</scope>
    <source>
        <strain evidence="6">CF00136</strain>
    </source>
</reference>
<evidence type="ECO:0000256" key="2">
    <source>
        <dbReference type="ARBA" id="ARBA00006727"/>
    </source>
</evidence>
<dbReference type="PANTHER" id="PTHR11360:SF234">
    <property type="entry name" value="MFS-TYPE TRANSPORTER DBAD-RELATED"/>
    <property type="match status" value="1"/>
</dbReference>
<feature type="transmembrane region" description="Helical" evidence="5">
    <location>
        <begin position="107"/>
        <end position="130"/>
    </location>
</feature>
<evidence type="ECO:0000313" key="6">
    <source>
        <dbReference type="EMBL" id="KAJ4245796.1"/>
    </source>
</evidence>
<keyword evidence="5" id="KW-0472">Membrane</keyword>
<feature type="transmembrane region" description="Helical" evidence="5">
    <location>
        <begin position="243"/>
        <end position="263"/>
    </location>
</feature>
<evidence type="ECO:0000256" key="5">
    <source>
        <dbReference type="SAM" id="Phobius"/>
    </source>
</evidence>
<organism evidence="6 7">
    <name type="scientific">Fusarium torreyae</name>
    <dbReference type="NCBI Taxonomy" id="1237075"/>
    <lineage>
        <taxon>Eukaryota</taxon>
        <taxon>Fungi</taxon>
        <taxon>Dikarya</taxon>
        <taxon>Ascomycota</taxon>
        <taxon>Pezizomycotina</taxon>
        <taxon>Sordariomycetes</taxon>
        <taxon>Hypocreomycetidae</taxon>
        <taxon>Hypocreales</taxon>
        <taxon>Nectriaceae</taxon>
        <taxon>Fusarium</taxon>
    </lineage>
</organism>
<feature type="transmembrane region" description="Helical" evidence="5">
    <location>
        <begin position="81"/>
        <end position="100"/>
    </location>
</feature>
<proteinExistence type="inferred from homology"/>
<feature type="transmembrane region" description="Helical" evidence="5">
    <location>
        <begin position="136"/>
        <end position="161"/>
    </location>
</feature>
<dbReference type="EMBL" id="JAOQAZ010000045">
    <property type="protein sequence ID" value="KAJ4245796.1"/>
    <property type="molecule type" value="Genomic_DNA"/>
</dbReference>
<dbReference type="Proteomes" id="UP001152049">
    <property type="component" value="Unassembled WGS sequence"/>
</dbReference>
<dbReference type="PANTHER" id="PTHR11360">
    <property type="entry name" value="MONOCARBOXYLATE TRANSPORTER"/>
    <property type="match status" value="1"/>
</dbReference>
<dbReference type="AlphaFoldDB" id="A0A9W8VA06"/>
<feature type="transmembrane region" description="Helical" evidence="5">
    <location>
        <begin position="199"/>
        <end position="222"/>
    </location>
</feature>
<evidence type="ECO:0000256" key="4">
    <source>
        <dbReference type="SAM" id="MobiDB-lite"/>
    </source>
</evidence>
<feature type="compositionally biased region" description="Polar residues" evidence="4">
    <location>
        <begin position="1"/>
        <end position="10"/>
    </location>
</feature>
<feature type="transmembrane region" description="Helical" evidence="5">
    <location>
        <begin position="283"/>
        <end position="302"/>
    </location>
</feature>
<dbReference type="InterPro" id="IPR050327">
    <property type="entry name" value="Proton-linked_MCT"/>
</dbReference>